<dbReference type="EMBL" id="ATBP01001052">
    <property type="protein sequence ID" value="ETR68160.1"/>
    <property type="molecule type" value="Genomic_DNA"/>
</dbReference>
<proteinExistence type="predicted"/>
<evidence type="ECO:0000256" key="1">
    <source>
        <dbReference type="SAM" id="Phobius"/>
    </source>
</evidence>
<evidence type="ECO:0000313" key="2">
    <source>
        <dbReference type="EMBL" id="ETR68160.1"/>
    </source>
</evidence>
<dbReference type="AlphaFoldDB" id="A0A1V1P003"/>
<gene>
    <name evidence="2" type="ORF">OMM_10815</name>
</gene>
<keyword evidence="1" id="KW-0812">Transmembrane</keyword>
<feature type="transmembrane region" description="Helical" evidence="1">
    <location>
        <begin position="71"/>
        <end position="88"/>
    </location>
</feature>
<sequence length="131" mass="15862">MLILTVNLYEVRAGNTEKEKVSERLIRVEEVIKSVDSRLSQRIDDTNKQIDLLRQDLRDYHQNMNQRFDDFNFRMLMFFLAIIAIIIWDRRSALNPVYDKLKELQDRVEYLWDTYQSETKESLQRFKTANP</sequence>
<accession>A0A1V1P003</accession>
<dbReference type="Proteomes" id="UP000189670">
    <property type="component" value="Unassembled WGS sequence"/>
</dbReference>
<keyword evidence="1" id="KW-0472">Membrane</keyword>
<organism evidence="2 3">
    <name type="scientific">Candidatus Magnetoglobus multicellularis str. Araruama</name>
    <dbReference type="NCBI Taxonomy" id="890399"/>
    <lineage>
        <taxon>Bacteria</taxon>
        <taxon>Pseudomonadati</taxon>
        <taxon>Thermodesulfobacteriota</taxon>
        <taxon>Desulfobacteria</taxon>
        <taxon>Desulfobacterales</taxon>
        <taxon>Desulfobacteraceae</taxon>
        <taxon>Candidatus Magnetoglobus</taxon>
    </lineage>
</organism>
<evidence type="ECO:0000313" key="3">
    <source>
        <dbReference type="Proteomes" id="UP000189670"/>
    </source>
</evidence>
<protein>
    <submittedName>
        <fullName evidence="2">Uncharacterized protein</fullName>
    </submittedName>
</protein>
<keyword evidence="1" id="KW-1133">Transmembrane helix</keyword>
<name>A0A1V1P003_9BACT</name>
<reference evidence="3" key="1">
    <citation type="submission" date="2012-11" db="EMBL/GenBank/DDBJ databases">
        <authorList>
            <person name="Lucero-Rivera Y.E."/>
            <person name="Tovar-Ramirez D."/>
        </authorList>
    </citation>
    <scope>NUCLEOTIDE SEQUENCE [LARGE SCALE GENOMIC DNA]</scope>
    <source>
        <strain evidence="3">Araruama</strain>
    </source>
</reference>
<comment type="caution">
    <text evidence="2">The sequence shown here is derived from an EMBL/GenBank/DDBJ whole genome shotgun (WGS) entry which is preliminary data.</text>
</comment>